<evidence type="ECO:0000259" key="11">
    <source>
        <dbReference type="PROSITE" id="PS51671"/>
    </source>
</evidence>
<evidence type="ECO:0000256" key="6">
    <source>
        <dbReference type="ARBA" id="ARBA00022741"/>
    </source>
</evidence>
<evidence type="ECO:0000256" key="10">
    <source>
        <dbReference type="ARBA" id="ARBA00047872"/>
    </source>
</evidence>
<dbReference type="UniPathway" id="UPA00051">
    <property type="reaction ID" value="UER00462"/>
</dbReference>
<evidence type="ECO:0000256" key="5">
    <source>
        <dbReference type="ARBA" id="ARBA00022679"/>
    </source>
</evidence>
<evidence type="ECO:0000256" key="1">
    <source>
        <dbReference type="ARBA" id="ARBA00004986"/>
    </source>
</evidence>
<evidence type="ECO:0000313" key="13">
    <source>
        <dbReference type="Proteomes" id="UP000306409"/>
    </source>
</evidence>
<dbReference type="OrthoDB" id="9799110at2"/>
<keyword evidence="5" id="KW-0808">Transferase</keyword>
<dbReference type="GO" id="GO:0009089">
    <property type="term" value="P:lysine biosynthetic process via diaminopimelate"/>
    <property type="evidence" value="ECO:0007669"/>
    <property type="project" value="TreeGrafter"/>
</dbReference>
<name>A0A4U7JK98_9FIRM</name>
<evidence type="ECO:0000256" key="9">
    <source>
        <dbReference type="ARBA" id="ARBA00023154"/>
    </source>
</evidence>
<feature type="domain" description="ACT" evidence="11">
    <location>
        <begin position="18"/>
        <end position="98"/>
    </location>
</feature>
<gene>
    <name evidence="12" type="ORF">EHE19_010885</name>
</gene>
<keyword evidence="9" id="KW-0028">Amino-acid biosynthesis</keyword>
<reference evidence="12 13" key="1">
    <citation type="submission" date="2020-09" db="EMBL/GenBank/DDBJ databases">
        <title>Characterization and genome sequencing of Ruminiclostridium sp. nov. MA18.</title>
        <authorList>
            <person name="Rettenmaier R."/>
            <person name="Kowollik M.-L."/>
            <person name="Liebl W."/>
            <person name="Zverlov V."/>
        </authorList>
    </citation>
    <scope>NUCLEOTIDE SEQUENCE [LARGE SCALE GENOMIC DNA]</scope>
    <source>
        <strain evidence="12 13">MA18</strain>
    </source>
</reference>
<comment type="pathway">
    <text evidence="2">Amino-acid biosynthesis; L-threonine biosynthesis; L-threonine from L-aspartate: step 1/5.</text>
</comment>
<dbReference type="GO" id="GO:0009088">
    <property type="term" value="P:threonine biosynthetic process"/>
    <property type="evidence" value="ECO:0007669"/>
    <property type="project" value="UniProtKB-UniPathway"/>
</dbReference>
<dbReference type="AlphaFoldDB" id="A0A4U7JK98"/>
<evidence type="ECO:0000313" key="12">
    <source>
        <dbReference type="EMBL" id="QNU65438.1"/>
    </source>
</evidence>
<dbReference type="GO" id="GO:0005524">
    <property type="term" value="F:ATP binding"/>
    <property type="evidence" value="ECO:0007669"/>
    <property type="project" value="UniProtKB-KW"/>
</dbReference>
<dbReference type="PANTHER" id="PTHR21499:SF3">
    <property type="entry name" value="ASPARTOKINASE"/>
    <property type="match status" value="1"/>
</dbReference>
<keyword evidence="13" id="KW-1185">Reference proteome</keyword>
<evidence type="ECO:0000256" key="3">
    <source>
        <dbReference type="ARBA" id="ARBA00010122"/>
    </source>
</evidence>
<protein>
    <recommendedName>
        <fullName evidence="4">aspartate kinase</fullName>
        <ecNumber evidence="4">2.7.2.4</ecNumber>
    </recommendedName>
</protein>
<comment type="pathway">
    <text evidence="1">Amino-acid biosynthesis; L-methionine biosynthesis via de novo pathway; L-homoserine from L-aspartate: step 1/3.</text>
</comment>
<evidence type="ECO:0000256" key="7">
    <source>
        <dbReference type="ARBA" id="ARBA00022777"/>
    </source>
</evidence>
<dbReference type="InterPro" id="IPR045865">
    <property type="entry name" value="ACT-like_dom_sf"/>
</dbReference>
<proteinExistence type="inferred from homology"/>
<dbReference type="CDD" id="cd04923">
    <property type="entry name" value="ACT_AK-LysC-DapG-like_2"/>
    <property type="match status" value="1"/>
</dbReference>
<dbReference type="InterPro" id="IPR002912">
    <property type="entry name" value="ACT_dom"/>
</dbReference>
<dbReference type="UniPathway" id="UPA00050">
    <property type="reaction ID" value="UER00461"/>
</dbReference>
<dbReference type="PROSITE" id="PS51671">
    <property type="entry name" value="ACT"/>
    <property type="match status" value="1"/>
</dbReference>
<dbReference type="KEGG" id="rher:EHE19_010885"/>
<keyword evidence="8" id="KW-0067">ATP-binding</keyword>
<dbReference type="EMBL" id="CP061336">
    <property type="protein sequence ID" value="QNU65438.1"/>
    <property type="molecule type" value="Genomic_DNA"/>
</dbReference>
<evidence type="ECO:0000256" key="2">
    <source>
        <dbReference type="ARBA" id="ARBA00005139"/>
    </source>
</evidence>
<dbReference type="Proteomes" id="UP000306409">
    <property type="component" value="Chromosome"/>
</dbReference>
<dbReference type="PANTHER" id="PTHR21499">
    <property type="entry name" value="ASPARTATE KINASE"/>
    <property type="match status" value="1"/>
</dbReference>
<dbReference type="EC" id="2.7.2.4" evidence="4"/>
<comment type="catalytic activity">
    <reaction evidence="10">
        <text>L-aspartate + ATP = 4-phospho-L-aspartate + ADP</text>
        <dbReference type="Rhea" id="RHEA:23776"/>
        <dbReference type="ChEBI" id="CHEBI:29991"/>
        <dbReference type="ChEBI" id="CHEBI:30616"/>
        <dbReference type="ChEBI" id="CHEBI:57535"/>
        <dbReference type="ChEBI" id="CHEBI:456216"/>
        <dbReference type="EC" id="2.7.2.4"/>
    </reaction>
</comment>
<evidence type="ECO:0000256" key="4">
    <source>
        <dbReference type="ARBA" id="ARBA00013059"/>
    </source>
</evidence>
<dbReference type="GO" id="GO:0005829">
    <property type="term" value="C:cytosol"/>
    <property type="evidence" value="ECO:0007669"/>
    <property type="project" value="TreeGrafter"/>
</dbReference>
<accession>A0A4U7JK98</accession>
<keyword evidence="7" id="KW-0418">Kinase</keyword>
<sequence length="156" mass="17388">MTNNPITSISTTYNVALVTVDNLPNDMTIISNIFRKIADEKINIDMISQAAPYKGKINISFSLPVEDITKVISSLNSFKKEIPNLRIEIDSDNTKITVYGEAMKNIPGVAAQLFTLLAVNDIEVKLICTSEVEISYLIYEKDIDKAISAIKKEFKL</sequence>
<dbReference type="RefSeq" id="WP_137695911.1">
    <property type="nucleotide sequence ID" value="NZ_CP061336.1"/>
</dbReference>
<dbReference type="Gene3D" id="3.30.2130.10">
    <property type="entry name" value="VC0802-like"/>
    <property type="match status" value="1"/>
</dbReference>
<dbReference type="GO" id="GO:0004072">
    <property type="term" value="F:aspartate kinase activity"/>
    <property type="evidence" value="ECO:0007669"/>
    <property type="project" value="UniProtKB-EC"/>
</dbReference>
<dbReference type="Pfam" id="PF22468">
    <property type="entry name" value="ACT_9"/>
    <property type="match status" value="2"/>
</dbReference>
<organism evidence="12 13">
    <name type="scientific">Ruminiclostridium herbifermentans</name>
    <dbReference type="NCBI Taxonomy" id="2488810"/>
    <lineage>
        <taxon>Bacteria</taxon>
        <taxon>Bacillati</taxon>
        <taxon>Bacillota</taxon>
        <taxon>Clostridia</taxon>
        <taxon>Eubacteriales</taxon>
        <taxon>Oscillospiraceae</taxon>
        <taxon>Ruminiclostridium</taxon>
    </lineage>
</organism>
<keyword evidence="9" id="KW-0457">Lysine biosynthesis</keyword>
<dbReference type="CDD" id="cd04913">
    <property type="entry name" value="ACT_AKii-LysC-BS-like_1"/>
    <property type="match status" value="1"/>
</dbReference>
<dbReference type="GO" id="GO:0009090">
    <property type="term" value="P:homoserine biosynthetic process"/>
    <property type="evidence" value="ECO:0007669"/>
    <property type="project" value="TreeGrafter"/>
</dbReference>
<dbReference type="InterPro" id="IPR054352">
    <property type="entry name" value="ACT_Aspartokinase"/>
</dbReference>
<keyword evidence="6" id="KW-0547">Nucleotide-binding</keyword>
<dbReference type="SUPFAM" id="SSF55021">
    <property type="entry name" value="ACT-like"/>
    <property type="match status" value="2"/>
</dbReference>
<evidence type="ECO:0000256" key="8">
    <source>
        <dbReference type="ARBA" id="ARBA00022840"/>
    </source>
</evidence>
<comment type="similarity">
    <text evidence="3">Belongs to the aspartokinase family.</text>
</comment>